<protein>
    <submittedName>
        <fullName evidence="1">Uncharacterized protein</fullName>
    </submittedName>
</protein>
<accession>A0ACC1RL44</accession>
<evidence type="ECO:0000313" key="1">
    <source>
        <dbReference type="EMBL" id="KAJ3520719.1"/>
    </source>
</evidence>
<dbReference type="EMBL" id="JANRMS010002833">
    <property type="protein sequence ID" value="KAJ3520719.1"/>
    <property type="molecule type" value="Genomic_DNA"/>
</dbReference>
<comment type="caution">
    <text evidence="1">The sequence shown here is derived from an EMBL/GenBank/DDBJ whole genome shotgun (WGS) entry which is preliminary data.</text>
</comment>
<organism evidence="1 2">
    <name type="scientific">Fusarium decemcellulare</name>
    <dbReference type="NCBI Taxonomy" id="57161"/>
    <lineage>
        <taxon>Eukaryota</taxon>
        <taxon>Fungi</taxon>
        <taxon>Dikarya</taxon>
        <taxon>Ascomycota</taxon>
        <taxon>Pezizomycotina</taxon>
        <taxon>Sordariomycetes</taxon>
        <taxon>Hypocreomycetidae</taxon>
        <taxon>Hypocreales</taxon>
        <taxon>Nectriaceae</taxon>
        <taxon>Fusarium</taxon>
        <taxon>Fusarium decemcellulare species complex</taxon>
    </lineage>
</organism>
<gene>
    <name evidence="1" type="ORF">NM208_g13598</name>
</gene>
<dbReference type="Proteomes" id="UP001148629">
    <property type="component" value="Unassembled WGS sequence"/>
</dbReference>
<keyword evidence="2" id="KW-1185">Reference proteome</keyword>
<reference evidence="1" key="1">
    <citation type="submission" date="2022-08" db="EMBL/GenBank/DDBJ databases">
        <title>Genome Sequence of Fusarium decemcellulare.</title>
        <authorList>
            <person name="Buettner E."/>
        </authorList>
    </citation>
    <scope>NUCLEOTIDE SEQUENCE</scope>
    <source>
        <strain evidence="1">Babe19</strain>
    </source>
</reference>
<sequence length="126" mass="13928">MNSQLQLLVNIHTHQAVAFSRLPLFAIRDLPANALLCRYRRPNHQRTNAELSTLPRSFMSSSAMALHLEQLETILAEAPTLTASAISLARRRSNGDPPVSLKAHVSARRLTRPAGRVSSCRVNPPE</sequence>
<proteinExistence type="predicted"/>
<name>A0ACC1RL44_9HYPO</name>
<evidence type="ECO:0000313" key="2">
    <source>
        <dbReference type="Proteomes" id="UP001148629"/>
    </source>
</evidence>